<organism evidence="1 2">
    <name type="scientific">Xanthomonas bonasiae</name>
    <dbReference type="NCBI Taxonomy" id="2810351"/>
    <lineage>
        <taxon>Bacteria</taxon>
        <taxon>Pseudomonadati</taxon>
        <taxon>Pseudomonadota</taxon>
        <taxon>Gammaproteobacteria</taxon>
        <taxon>Lysobacterales</taxon>
        <taxon>Lysobacteraceae</taxon>
        <taxon>Xanthomonas</taxon>
    </lineage>
</organism>
<evidence type="ECO:0000313" key="1">
    <source>
        <dbReference type="EMBL" id="MBN6103858.1"/>
    </source>
</evidence>
<protein>
    <submittedName>
        <fullName evidence="1">Uncharacterized protein</fullName>
    </submittedName>
</protein>
<dbReference type="EMBL" id="JAFIWB010000022">
    <property type="protein sequence ID" value="MBN6103858.1"/>
    <property type="molecule type" value="Genomic_DNA"/>
</dbReference>
<accession>A0ABS3B5G0</accession>
<reference evidence="1 2" key="1">
    <citation type="submission" date="2021-02" db="EMBL/GenBank/DDBJ databases">
        <title>Taxonomically Unique Crown Gall-Associated Xanthomonas Stains Have Deficiency in Virulence Repertories.</title>
        <authorList>
            <person name="Mafakheri H."/>
            <person name="Taghavi S.M."/>
            <person name="Dimkic I."/>
            <person name="Nemanja K."/>
            <person name="Osdaghi E."/>
        </authorList>
    </citation>
    <scope>NUCLEOTIDE SEQUENCE [LARGE SCALE GENOMIC DNA]</scope>
    <source>
        <strain evidence="1 2">FX4</strain>
    </source>
</reference>
<evidence type="ECO:0000313" key="2">
    <source>
        <dbReference type="Proteomes" id="UP000695802"/>
    </source>
</evidence>
<dbReference type="Proteomes" id="UP000695802">
    <property type="component" value="Unassembled WGS sequence"/>
</dbReference>
<gene>
    <name evidence="1" type="ORF">JR064_16945</name>
</gene>
<sequence>MEGIERWFGCIGGDLALNEHVARPSQGFDTRRMGGDFKGIRVRGP</sequence>
<proteinExistence type="predicted"/>
<name>A0ABS3B5G0_9XANT</name>
<comment type="caution">
    <text evidence="1">The sequence shown here is derived from an EMBL/GenBank/DDBJ whole genome shotgun (WGS) entry which is preliminary data.</text>
</comment>
<keyword evidence="2" id="KW-1185">Reference proteome</keyword>
<dbReference type="RefSeq" id="WP_179566627.1">
    <property type="nucleotide sequence ID" value="NZ_JACSQX010000002.1"/>
</dbReference>